<dbReference type="SMART" id="SM01139">
    <property type="entry name" value="Drf_FH3"/>
    <property type="match status" value="1"/>
</dbReference>
<sequence>MLPEIDKYKGKSPDKGSIKKMNLLAKDYTALLKRYSKVVAEGKDLDAVIKVPELGLTEAPKCSQLLSSLKDDLRCATTIFTEDFIGSGGVECLLEVLRACQARQNDTKLPKGRHQQTILKKMSSSQYDCLLCLKYAVQNPKSVIRVTDDAHGLSSICSCFMSTSPKSRILALQLLVRVLEISSRGHALILEALTAIRVLFGEPVRFKFLVGLLQSSISSPPAFQTAALKFLNTLLKTSPRPADRIRLQCELEEAGLDINGLETELRARCVPCTDSVWAEIEVWRKSYLDMEHVTGGKQNLETENERLQHEVQLLRQALKKLEEDKINLMQIEMELKEKCEDLNEEVTTLKSEMKKPKAVTELNQLNLLDIKSHFLDEDEEAFLSGDSGQLGTEEIFIDVPTIRPPVGFRSDNSSYDDNSKYSPNLSTKSNSSNNSSKKNIYTTTKTITSSSTSTGFGSKTNSDKDSADSALSESESDSGLNWSYPDIPEPPSELRVSRASSRLIEGNKTIVPLRYPVLGTNRKLAQRSRSEDRRETNDSRTRKQLEGETKVVDSSNFFMVRRPHTDVGSRQSSPISDKSGKVSNFPGGRQTAITPSYQLPAAYRSNFLVRGHSTCDLYSGNKKLDDGPQIPPPDYSCGVSVAASGGTISALVHREITKAVKQISGWI</sequence>
<dbReference type="Pfam" id="PF06371">
    <property type="entry name" value="Drf_GBD"/>
    <property type="match status" value="1"/>
</dbReference>
<dbReference type="PANTHER" id="PTHR45857:SF9">
    <property type="entry name" value="MULTIPLE WING HAIRS, ISOFORM C"/>
    <property type="match status" value="1"/>
</dbReference>
<dbReference type="InterPro" id="IPR011989">
    <property type="entry name" value="ARM-like"/>
</dbReference>
<evidence type="ECO:0000259" key="3">
    <source>
        <dbReference type="PROSITE" id="PS51232"/>
    </source>
</evidence>
<dbReference type="PROSITE" id="PS51232">
    <property type="entry name" value="GBD_FH3"/>
    <property type="match status" value="1"/>
</dbReference>
<dbReference type="GO" id="GO:0008360">
    <property type="term" value="P:regulation of cell shape"/>
    <property type="evidence" value="ECO:0007669"/>
    <property type="project" value="TreeGrafter"/>
</dbReference>
<evidence type="ECO:0000313" key="4">
    <source>
        <dbReference type="EMBL" id="CAL1283671.1"/>
    </source>
</evidence>
<accession>A0AAV2AJ36</accession>
<feature type="compositionally biased region" description="Basic and acidic residues" evidence="2">
    <location>
        <begin position="528"/>
        <end position="548"/>
    </location>
</feature>
<dbReference type="Gene3D" id="1.25.10.10">
    <property type="entry name" value="Leucine-rich Repeat Variant"/>
    <property type="match status" value="1"/>
</dbReference>
<evidence type="ECO:0000256" key="1">
    <source>
        <dbReference type="SAM" id="Coils"/>
    </source>
</evidence>
<dbReference type="AlphaFoldDB" id="A0AAV2AJ36"/>
<comment type="caution">
    <text evidence="4">The sequence shown here is derived from an EMBL/GenBank/DDBJ whole genome shotgun (WGS) entry which is preliminary data.</text>
</comment>
<keyword evidence="5" id="KW-1185">Reference proteome</keyword>
<dbReference type="GO" id="GO:0030866">
    <property type="term" value="P:cortical actin cytoskeleton organization"/>
    <property type="evidence" value="ECO:0007669"/>
    <property type="project" value="TreeGrafter"/>
</dbReference>
<dbReference type="Pfam" id="PF06367">
    <property type="entry name" value="Drf_FH3"/>
    <property type="match status" value="1"/>
</dbReference>
<feature type="region of interest" description="Disordered" evidence="2">
    <location>
        <begin position="565"/>
        <end position="593"/>
    </location>
</feature>
<dbReference type="SUPFAM" id="SSF48371">
    <property type="entry name" value="ARM repeat"/>
    <property type="match status" value="1"/>
</dbReference>
<evidence type="ECO:0000256" key="2">
    <source>
        <dbReference type="SAM" id="MobiDB-lite"/>
    </source>
</evidence>
<feature type="compositionally biased region" description="Low complexity" evidence="2">
    <location>
        <begin position="410"/>
        <end position="460"/>
    </location>
</feature>
<dbReference type="GO" id="GO:0005829">
    <property type="term" value="C:cytosol"/>
    <property type="evidence" value="ECO:0007669"/>
    <property type="project" value="TreeGrafter"/>
</dbReference>
<protein>
    <recommendedName>
        <fullName evidence="3">GBD/FH3 domain-containing protein</fullName>
    </recommendedName>
</protein>
<organism evidence="4 5">
    <name type="scientific">Larinioides sclopetarius</name>
    <dbReference type="NCBI Taxonomy" id="280406"/>
    <lineage>
        <taxon>Eukaryota</taxon>
        <taxon>Metazoa</taxon>
        <taxon>Ecdysozoa</taxon>
        <taxon>Arthropoda</taxon>
        <taxon>Chelicerata</taxon>
        <taxon>Arachnida</taxon>
        <taxon>Araneae</taxon>
        <taxon>Araneomorphae</taxon>
        <taxon>Entelegynae</taxon>
        <taxon>Araneoidea</taxon>
        <taxon>Araneidae</taxon>
        <taxon>Larinioides</taxon>
    </lineage>
</organism>
<feature type="domain" description="GBD/FH3" evidence="3">
    <location>
        <begin position="1"/>
        <end position="367"/>
    </location>
</feature>
<name>A0AAV2AJ36_9ARAC</name>
<dbReference type="SMART" id="SM01140">
    <property type="entry name" value="Drf_GBD"/>
    <property type="match status" value="1"/>
</dbReference>
<keyword evidence="1" id="KW-0175">Coiled coil</keyword>
<evidence type="ECO:0000313" key="5">
    <source>
        <dbReference type="Proteomes" id="UP001497382"/>
    </source>
</evidence>
<feature type="region of interest" description="Disordered" evidence="2">
    <location>
        <begin position="407"/>
        <end position="494"/>
    </location>
</feature>
<proteinExistence type="predicted"/>
<dbReference type="GO" id="GO:0031267">
    <property type="term" value="F:small GTPase binding"/>
    <property type="evidence" value="ECO:0007669"/>
    <property type="project" value="InterPro"/>
</dbReference>
<dbReference type="InterPro" id="IPR010472">
    <property type="entry name" value="FH3_dom"/>
</dbReference>
<gene>
    <name evidence="4" type="ORF">LARSCL_LOCUS12745</name>
</gene>
<dbReference type="GO" id="GO:0016477">
    <property type="term" value="P:cell migration"/>
    <property type="evidence" value="ECO:0007669"/>
    <property type="project" value="TreeGrafter"/>
</dbReference>
<dbReference type="Proteomes" id="UP001497382">
    <property type="component" value="Unassembled WGS sequence"/>
</dbReference>
<dbReference type="InterPro" id="IPR014768">
    <property type="entry name" value="GBD/FH3_dom"/>
</dbReference>
<dbReference type="InterPro" id="IPR016024">
    <property type="entry name" value="ARM-type_fold"/>
</dbReference>
<dbReference type="EMBL" id="CAXIEN010000170">
    <property type="protein sequence ID" value="CAL1283671.1"/>
    <property type="molecule type" value="Genomic_DNA"/>
</dbReference>
<reference evidence="4 5" key="1">
    <citation type="submission" date="2024-04" db="EMBL/GenBank/DDBJ databases">
        <authorList>
            <person name="Rising A."/>
            <person name="Reimegard J."/>
            <person name="Sonavane S."/>
            <person name="Akerstrom W."/>
            <person name="Nylinder S."/>
            <person name="Hedman E."/>
            <person name="Kallberg Y."/>
        </authorList>
    </citation>
    <scope>NUCLEOTIDE SEQUENCE [LARGE SCALE GENOMIC DNA]</scope>
</reference>
<dbReference type="InterPro" id="IPR010473">
    <property type="entry name" value="GTPase-bd"/>
</dbReference>
<dbReference type="PANTHER" id="PTHR45857">
    <property type="entry name" value="FORMIN-LIKE PROTEIN"/>
    <property type="match status" value="1"/>
</dbReference>
<feature type="coiled-coil region" evidence="1">
    <location>
        <begin position="290"/>
        <end position="352"/>
    </location>
</feature>
<dbReference type="InterPro" id="IPR043592">
    <property type="entry name" value="FMNL_animal"/>
</dbReference>
<dbReference type="GO" id="GO:0051015">
    <property type="term" value="F:actin filament binding"/>
    <property type="evidence" value="ECO:0007669"/>
    <property type="project" value="TreeGrafter"/>
</dbReference>
<feature type="region of interest" description="Disordered" evidence="2">
    <location>
        <begin position="521"/>
        <end position="548"/>
    </location>
</feature>